<sequence length="593" mass="63924">MTDAAGLADTVTAGQTDWIVVERVWERVSRAYGVRQPPQTTPDLRDLLADAFTVSAKHGFLDVFAFELIKEGLAGPSLVTRLRAIDENAGRFQLQAFQNGKRHAVNPMMYAEGLLRACDYVCRIDVDGTQAGTGVLVRPTVVATMAHVVWPLLVSTEDTLAAAPDSLRRLEITFRDYVDRAATRLAGETATLHPEWLLYGSPPTESERLAKDVRDIAGIAAPAGPWDLALIRLAAPPKGATQAELMGTPPAGPFEVSLLHHPHGPNPQGEPLLLSDGHLDEQLGDPPVRYLHDVNTLGGSSGAPVFDQRWRIVALHQGGVTGVRNRAVPVRDWSPILDRPLPDGVPYVHVLPRLNNHPVIGRRLTQQRMWRAIRHDAPPVERLFVLRGAPGTGKRFTKLLVREFVERHSDGVVVTLDLANALAQDADGFARWITGALSAPEPALAHSDVLTTAPREVRDGVLPGLTQRVSEVGGDRPVWLVLEGFGGASLDVPAGVKDVVVNLMGRLADNPSQRLVLVGWDEPPPEGFEAAIEELSFPTAYDVAAHFTPEGAQPPDALVAAVPSLLALQQAQGLHGYPAALAVLRMLAAGVAR</sequence>
<proteinExistence type="predicted"/>
<evidence type="ECO:0008006" key="3">
    <source>
        <dbReference type="Google" id="ProtNLM"/>
    </source>
</evidence>
<reference evidence="1" key="1">
    <citation type="submission" date="2023-07" db="EMBL/GenBank/DDBJ databases">
        <title>Sequencing the genomes of 1000 actinobacteria strains.</title>
        <authorList>
            <person name="Klenk H.-P."/>
        </authorList>
    </citation>
    <scope>NUCLEOTIDE SEQUENCE</scope>
    <source>
        <strain evidence="1">DSM 44707</strain>
    </source>
</reference>
<dbReference type="Gene3D" id="2.40.10.10">
    <property type="entry name" value="Trypsin-like serine proteases"/>
    <property type="match status" value="1"/>
</dbReference>
<dbReference type="EMBL" id="JAVDYB010000001">
    <property type="protein sequence ID" value="MDR7274079.1"/>
    <property type="molecule type" value="Genomic_DNA"/>
</dbReference>
<dbReference type="AlphaFoldDB" id="A0AAE4C8R7"/>
<dbReference type="Proteomes" id="UP001183643">
    <property type="component" value="Unassembled WGS sequence"/>
</dbReference>
<comment type="caution">
    <text evidence="1">The sequence shown here is derived from an EMBL/GenBank/DDBJ whole genome shotgun (WGS) entry which is preliminary data.</text>
</comment>
<keyword evidence="2" id="KW-1185">Reference proteome</keyword>
<accession>A0AAE4C8R7</accession>
<dbReference type="SUPFAM" id="SSF50494">
    <property type="entry name" value="Trypsin-like serine proteases"/>
    <property type="match status" value="1"/>
</dbReference>
<dbReference type="InterPro" id="IPR009003">
    <property type="entry name" value="Peptidase_S1_PA"/>
</dbReference>
<evidence type="ECO:0000313" key="1">
    <source>
        <dbReference type="EMBL" id="MDR7274079.1"/>
    </source>
</evidence>
<evidence type="ECO:0000313" key="2">
    <source>
        <dbReference type="Proteomes" id="UP001183643"/>
    </source>
</evidence>
<name>A0AAE4C8R7_9ACTN</name>
<dbReference type="InterPro" id="IPR043504">
    <property type="entry name" value="Peptidase_S1_PA_chymotrypsin"/>
</dbReference>
<dbReference type="RefSeq" id="WP_310363349.1">
    <property type="nucleotide sequence ID" value="NZ_JAVDYB010000001.1"/>
</dbReference>
<gene>
    <name evidence="1" type="ORF">J2S41_000857</name>
</gene>
<dbReference type="Pfam" id="PF13365">
    <property type="entry name" value="Trypsin_2"/>
    <property type="match status" value="1"/>
</dbReference>
<organism evidence="1 2">
    <name type="scientific">Catenuloplanes atrovinosus</name>
    <dbReference type="NCBI Taxonomy" id="137266"/>
    <lineage>
        <taxon>Bacteria</taxon>
        <taxon>Bacillati</taxon>
        <taxon>Actinomycetota</taxon>
        <taxon>Actinomycetes</taxon>
        <taxon>Micromonosporales</taxon>
        <taxon>Micromonosporaceae</taxon>
        <taxon>Catenuloplanes</taxon>
    </lineage>
</organism>
<protein>
    <recommendedName>
        <fullName evidence="3">Serine protease</fullName>
    </recommendedName>
</protein>